<protein>
    <submittedName>
        <fullName evidence="2">SAM-dependent methyltransferase</fullName>
    </submittedName>
</protein>
<evidence type="ECO:0000313" key="3">
    <source>
        <dbReference type="Proteomes" id="UP000470520"/>
    </source>
</evidence>
<organism evidence="2 3">
    <name type="scientific">Streptomyces bauhiniae</name>
    <dbReference type="NCBI Taxonomy" id="2340725"/>
    <lineage>
        <taxon>Bacteria</taxon>
        <taxon>Bacillati</taxon>
        <taxon>Actinomycetota</taxon>
        <taxon>Actinomycetes</taxon>
        <taxon>Kitasatosporales</taxon>
        <taxon>Streptomycetaceae</taxon>
        <taxon>Streptomyces</taxon>
    </lineage>
</organism>
<dbReference type="Proteomes" id="UP000470520">
    <property type="component" value="Unassembled WGS sequence"/>
</dbReference>
<keyword evidence="2" id="KW-0808">Transferase</keyword>
<gene>
    <name evidence="2" type="ORF">G3I21_22375</name>
</gene>
<dbReference type="PIRSF" id="PIRSF017393">
    <property type="entry name" value="MTase_SAV2177"/>
    <property type="match status" value="1"/>
</dbReference>
<evidence type="ECO:0000256" key="1">
    <source>
        <dbReference type="SAM" id="MobiDB-lite"/>
    </source>
</evidence>
<dbReference type="SUPFAM" id="SSF53335">
    <property type="entry name" value="S-adenosyl-L-methionine-dependent methyltransferases"/>
    <property type="match status" value="1"/>
</dbReference>
<dbReference type="EMBL" id="JAAGMR010000247">
    <property type="protein sequence ID" value="NEB94390.1"/>
    <property type="molecule type" value="Genomic_DNA"/>
</dbReference>
<evidence type="ECO:0000313" key="2">
    <source>
        <dbReference type="EMBL" id="NEB94390.1"/>
    </source>
</evidence>
<dbReference type="Gene3D" id="3.40.50.150">
    <property type="entry name" value="Vaccinia Virus protein VP39"/>
    <property type="match status" value="1"/>
</dbReference>
<feature type="compositionally biased region" description="Basic and acidic residues" evidence="1">
    <location>
        <begin position="1"/>
        <end position="12"/>
    </location>
</feature>
<dbReference type="GO" id="GO:0008168">
    <property type="term" value="F:methyltransferase activity"/>
    <property type="evidence" value="ECO:0007669"/>
    <property type="project" value="UniProtKB-KW"/>
</dbReference>
<proteinExistence type="predicted"/>
<keyword evidence="2" id="KW-0489">Methyltransferase</keyword>
<dbReference type="AlphaFoldDB" id="A0A7K3QX08"/>
<comment type="caution">
    <text evidence="2">The sequence shown here is derived from an EMBL/GenBank/DDBJ whole genome shotgun (WGS) entry which is preliminary data.</text>
</comment>
<accession>A0A7K3QX08</accession>
<reference evidence="2 3" key="1">
    <citation type="submission" date="2020-01" db="EMBL/GenBank/DDBJ databases">
        <title>Insect and environment-associated Actinomycetes.</title>
        <authorList>
            <person name="Currrie C."/>
            <person name="Chevrette M."/>
            <person name="Carlson C."/>
            <person name="Stubbendieck R."/>
            <person name="Wendt-Pienkowski E."/>
        </authorList>
    </citation>
    <scope>NUCLEOTIDE SEQUENCE [LARGE SCALE GENOMIC DNA]</scope>
    <source>
        <strain evidence="2 3">SID7754</strain>
    </source>
</reference>
<feature type="region of interest" description="Disordered" evidence="1">
    <location>
        <begin position="1"/>
        <end position="21"/>
    </location>
</feature>
<dbReference type="GO" id="GO:0032259">
    <property type="term" value="P:methylation"/>
    <property type="evidence" value="ECO:0007669"/>
    <property type="project" value="UniProtKB-KW"/>
</dbReference>
<dbReference type="Pfam" id="PF04672">
    <property type="entry name" value="Methyltransf_19"/>
    <property type="match status" value="1"/>
</dbReference>
<name>A0A7K3QX08_9ACTN</name>
<dbReference type="RefSeq" id="WP_164191560.1">
    <property type="nucleotide sequence ID" value="NZ_JAAGMR010000247.1"/>
</dbReference>
<sequence length="281" mass="30713">MGDQAARGHEQGNGDVFLGQDQPHSARMYDYYLGGKTNYSVDREAAQAVIRLFPAIETVARVNRAYMHRAARYLAQRRGMRQFIDVGTGIPTAPNLHEVVQGVAPDCQVMYIDNDPIVLVYADELLAGTPEGRTGYVQADATDPDAVLAAVEAEGVVDLGKPVVLSLHALLHFIPDDQDPYGIVRRFMAHLAPGSYLSLTHCTGDFAPETWQAIIDTYIQRGTPAQVRSLDEVERFFAGLELVHPGIVLAHQWHPQVGSGPGVLSDRLVSLYAGVGRKGRQ</sequence>
<dbReference type="InterPro" id="IPR006764">
    <property type="entry name" value="SAM_dep_MeTrfase_SAV2177_type"/>
</dbReference>
<dbReference type="InterPro" id="IPR029063">
    <property type="entry name" value="SAM-dependent_MTases_sf"/>
</dbReference>